<dbReference type="Pfam" id="PF15636">
    <property type="entry name" value="Tox-GHH"/>
    <property type="match status" value="1"/>
</dbReference>
<dbReference type="InterPro" id="IPR056823">
    <property type="entry name" value="TEN-like_YD-shell"/>
</dbReference>
<sequence length="1364" mass="152664">MALSPVDGTLHFLDDRLVLRLTPDGKLQVRAGRPPHCPRRPDAAASSPLSPLGTLIDLAFDADGALYLAEADAGKVHYVRRLDGSGRLTVVAGALPACHCEKDQCACEPVTGSGAAGELATRTHLTSVSALAAGPDGSLHVADQGALKILRLRHNLPEEGPGFKVIDPVLNKVYGFNRFGQHVETKDLLTGRSVYLFQYSKNTSFGRLSKITDWSGNSVQLVRDYSNVVSSIQNSQGERCTLHHMARVGLVTNFTTSGNKYHFEYDPETELLRCRSDSRGDVFLYDYDTTGRLEQALTSTGERLKLESRLVAPQHLQVTVARDDKEPFVVNIDNAEQSTTYTYGEMSTVVQTLANNTIVLSEPGETDTYVTFTKIQQMSLLYSPPVQTLDSAVSQRRLVREDMNYPRLENELRLSMAPLQGNQMHGFLVTRTLQSNGSEVLSVDYDPVTLRQTVYTPTSETAAGGARQVALSVKYKESVKPDTWSPAGLPQMFVSYDSIGRLEQWRWGELTQQFSYGSRSGLTRRQTDTTSDSFTYDPNNQPATFTLPSGRQFEYHYDSRGGLQFIITPNRSRHFLHVQPSLGYVKFQYVPPGGSQQPWVRRYSQDGRLLLSQRPGLGATVHRYDGAGRRTATATGDGETQYRYSPGGQLDRVLHSERYFGFRLELSHQGPLERERRLKFDPDTGLSSAVFRYEYDSRLRPTRISGRVGGRRLTPLHLRYDPTTGQLSQLGPLTISRPRANQTILSSDGSLLSLVRDRYGRDAGLTLTVSGREVHRRRWERDAAGRLTTERIWRPELAGRPVTRTLQYGPDGELTADNAEDSWSFEYDRNGNLVELRVKHSNISLEVDQHDRLVRLGGRGLRHDSAGGVVQNFRDDSYRYDARGLLSAVAKQSGLEVRYYYDERLRLVARKDTLGNITQFFYGDPRHEQRATHIYRPRSDQLTEVLYDELARPVLVRAADRQYTVVADACGSPQLLYDRRGRLVREVSRTAFGHPVSDSWPGLYLPVDFCGGLWDSATELLHMPGGRVYDPFLGQWLTPDVDGFVRNLMNPRRLHLYRFNGNDPINVRRQDLVPSDEAGWLARLGYRVDRLAPQLTLDPSVFGPAPSEAGDGPCLTSLRPVSGQLGRLRRLLLTPRRLGLISRVPEMTLRRQPEPEQWPRRVSSQPGPLGAGVILAVSGGHVTVRGLPSVDPIAADVLSTVFAGAQLLNITGHHHGRDVFHFVKPALWSFSEDAAQLTRLAQFNVTEHKPSSISGELGRRPSHVVGLRIETPHSVLNVHYGTTAAGEQRHLVHHARRVAKRAAWSHERQLLLHRLSSRPWSASEREKIIAREGVAGMEYSFRHEPDQYPELAADLFNVRFGRAG</sequence>
<organism evidence="10 11">
    <name type="scientific">Amphibalanus amphitrite</name>
    <name type="common">Striped barnacle</name>
    <name type="synonym">Balanus amphitrite</name>
    <dbReference type="NCBI Taxonomy" id="1232801"/>
    <lineage>
        <taxon>Eukaryota</taxon>
        <taxon>Metazoa</taxon>
        <taxon>Ecdysozoa</taxon>
        <taxon>Arthropoda</taxon>
        <taxon>Crustacea</taxon>
        <taxon>Multicrustacea</taxon>
        <taxon>Cirripedia</taxon>
        <taxon>Thoracica</taxon>
        <taxon>Thoracicalcarea</taxon>
        <taxon>Balanomorpha</taxon>
        <taxon>Balanoidea</taxon>
        <taxon>Balanidae</taxon>
        <taxon>Amphibalaninae</taxon>
        <taxon>Amphibalanus</taxon>
    </lineage>
</organism>
<comment type="subcellular location">
    <subcellularLocation>
        <location evidence="1">Cell membrane</location>
    </subcellularLocation>
</comment>
<evidence type="ECO:0000256" key="1">
    <source>
        <dbReference type="ARBA" id="ARBA00004236"/>
    </source>
</evidence>
<reference evidence="10 11" key="1">
    <citation type="submission" date="2019-07" db="EMBL/GenBank/DDBJ databases">
        <title>Draft genome assembly of a fouling barnacle, Amphibalanus amphitrite (Darwin, 1854): The first reference genome for Thecostraca.</title>
        <authorList>
            <person name="Kim W."/>
        </authorList>
    </citation>
    <scope>NUCLEOTIDE SEQUENCE [LARGE SCALE GENOMIC DNA]</scope>
    <source>
        <strain evidence="10">SNU_AA5</strain>
        <tissue evidence="10">Soma without cirri and trophi</tissue>
    </source>
</reference>
<evidence type="ECO:0000256" key="5">
    <source>
        <dbReference type="ARBA" id="ARBA00023157"/>
    </source>
</evidence>
<comment type="caution">
    <text evidence="10">The sequence shown here is derived from an EMBL/GenBank/DDBJ whole genome shotgun (WGS) entry which is preliminary data.</text>
</comment>
<dbReference type="InterPro" id="IPR051216">
    <property type="entry name" value="Teneurin"/>
</dbReference>
<protein>
    <submittedName>
        <fullName evidence="10">Teneurin-a</fullName>
    </submittedName>
</protein>
<gene>
    <name evidence="10" type="primary">Ten-a_0</name>
    <name evidence="10" type="ORF">FJT64_021037</name>
</gene>
<dbReference type="OrthoDB" id="442731at2759"/>
<dbReference type="GO" id="GO:0005886">
    <property type="term" value="C:plasma membrane"/>
    <property type="evidence" value="ECO:0007669"/>
    <property type="project" value="UniProtKB-SubCell"/>
</dbReference>
<evidence type="ECO:0000256" key="4">
    <source>
        <dbReference type="ARBA" id="ARBA00022737"/>
    </source>
</evidence>
<keyword evidence="2" id="KW-0472">Membrane</keyword>
<dbReference type="InterPro" id="IPR028916">
    <property type="entry name" value="Tox-GHH_dom"/>
</dbReference>
<dbReference type="NCBIfam" id="TIGR01643">
    <property type="entry name" value="YD_repeat_2x"/>
    <property type="match status" value="2"/>
</dbReference>
<dbReference type="InterPro" id="IPR056822">
    <property type="entry name" value="TEN_NHL"/>
</dbReference>
<evidence type="ECO:0000259" key="7">
    <source>
        <dbReference type="Pfam" id="PF15636"/>
    </source>
</evidence>
<feature type="domain" description="Teneurin NHL" evidence="8">
    <location>
        <begin position="1"/>
        <end position="149"/>
    </location>
</feature>
<evidence type="ECO:0000259" key="8">
    <source>
        <dbReference type="Pfam" id="PF25021"/>
    </source>
</evidence>
<dbReference type="InterPro" id="IPR011042">
    <property type="entry name" value="6-blade_b-propeller_TolB-like"/>
</dbReference>
<keyword evidence="4" id="KW-0677">Repeat</keyword>
<keyword evidence="3" id="KW-0245">EGF-like domain</keyword>
<dbReference type="Pfam" id="PF25021">
    <property type="entry name" value="TEN_NHL"/>
    <property type="match status" value="1"/>
</dbReference>
<feature type="region of interest" description="Disordered" evidence="6">
    <location>
        <begin position="29"/>
        <end position="48"/>
    </location>
</feature>
<name>A0A6A4WLD9_AMPAM</name>
<evidence type="ECO:0000259" key="9">
    <source>
        <dbReference type="Pfam" id="PF25023"/>
    </source>
</evidence>
<evidence type="ECO:0000256" key="6">
    <source>
        <dbReference type="SAM" id="MobiDB-lite"/>
    </source>
</evidence>
<evidence type="ECO:0000256" key="3">
    <source>
        <dbReference type="ARBA" id="ARBA00022536"/>
    </source>
</evidence>
<feature type="domain" description="Tox-GHH" evidence="7">
    <location>
        <begin position="1287"/>
        <end position="1360"/>
    </location>
</feature>
<feature type="domain" description="Teneurin-like YD-shell" evidence="9">
    <location>
        <begin position="164"/>
        <end position="1065"/>
    </location>
</feature>
<dbReference type="GO" id="GO:0008045">
    <property type="term" value="P:motor neuron axon guidance"/>
    <property type="evidence" value="ECO:0007669"/>
    <property type="project" value="TreeGrafter"/>
</dbReference>
<proteinExistence type="predicted"/>
<evidence type="ECO:0000313" key="11">
    <source>
        <dbReference type="Proteomes" id="UP000440578"/>
    </source>
</evidence>
<dbReference type="Pfam" id="PF25023">
    <property type="entry name" value="TEN_YD-shell"/>
    <property type="match status" value="1"/>
</dbReference>
<dbReference type="Proteomes" id="UP000440578">
    <property type="component" value="Unassembled WGS sequence"/>
</dbReference>
<evidence type="ECO:0000313" key="10">
    <source>
        <dbReference type="EMBL" id="KAF0307675.1"/>
    </source>
</evidence>
<dbReference type="PANTHER" id="PTHR11219:SF69">
    <property type="entry name" value="TENEURIN-A"/>
    <property type="match status" value="1"/>
</dbReference>
<dbReference type="SUPFAM" id="SSF101898">
    <property type="entry name" value="NHL repeat"/>
    <property type="match status" value="1"/>
</dbReference>
<accession>A0A6A4WLD9</accession>
<evidence type="ECO:0000256" key="2">
    <source>
        <dbReference type="ARBA" id="ARBA00022475"/>
    </source>
</evidence>
<dbReference type="PANTHER" id="PTHR11219">
    <property type="entry name" value="TENEURIN AND N-ACETYLGLUCOSAMINE-1-PHOSPHODIESTER ALPHA-N-ACETYLGLUCOSAMINIDASE"/>
    <property type="match status" value="1"/>
</dbReference>
<dbReference type="Gene3D" id="2.180.10.10">
    <property type="entry name" value="RHS repeat-associated core"/>
    <property type="match status" value="1"/>
</dbReference>
<dbReference type="EMBL" id="VIIS01000553">
    <property type="protein sequence ID" value="KAF0307675.1"/>
    <property type="molecule type" value="Genomic_DNA"/>
</dbReference>
<keyword evidence="2" id="KW-1003">Cell membrane</keyword>
<dbReference type="Gene3D" id="2.120.10.30">
    <property type="entry name" value="TolB, C-terminal domain"/>
    <property type="match status" value="1"/>
</dbReference>
<keyword evidence="5" id="KW-1015">Disulfide bond</keyword>
<dbReference type="InterPro" id="IPR006530">
    <property type="entry name" value="YD"/>
</dbReference>
<keyword evidence="11" id="KW-1185">Reference proteome</keyword>